<evidence type="ECO:0000256" key="2">
    <source>
        <dbReference type="ARBA" id="ARBA00023125"/>
    </source>
</evidence>
<dbReference type="InterPro" id="IPR009057">
    <property type="entry name" value="Homeodomain-like_sf"/>
</dbReference>
<dbReference type="Pfam" id="PF00440">
    <property type="entry name" value="TetR_N"/>
    <property type="match status" value="1"/>
</dbReference>
<feature type="domain" description="HTH tetR-type" evidence="6">
    <location>
        <begin position="41"/>
        <end position="100"/>
    </location>
</feature>
<dbReference type="InterPro" id="IPR036271">
    <property type="entry name" value="Tet_transcr_reg_TetR-rel_C_sf"/>
</dbReference>
<evidence type="ECO:0000256" key="4">
    <source>
        <dbReference type="PROSITE-ProRule" id="PRU00335"/>
    </source>
</evidence>
<dbReference type="RefSeq" id="WP_095682880.1">
    <property type="nucleotide sequence ID" value="NZ_JAVRER010000060.1"/>
</dbReference>
<dbReference type="PROSITE" id="PS50977">
    <property type="entry name" value="HTH_TETR_2"/>
    <property type="match status" value="1"/>
</dbReference>
<dbReference type="PANTHER" id="PTHR30055">
    <property type="entry name" value="HTH-TYPE TRANSCRIPTIONAL REGULATOR RUTR"/>
    <property type="match status" value="1"/>
</dbReference>
<feature type="DNA-binding region" description="H-T-H motif" evidence="4">
    <location>
        <begin position="63"/>
        <end position="82"/>
    </location>
</feature>
<dbReference type="GO" id="GO:0006355">
    <property type="term" value="P:regulation of DNA-templated transcription"/>
    <property type="evidence" value="ECO:0007669"/>
    <property type="project" value="UniProtKB-ARBA"/>
</dbReference>
<reference evidence="8" key="1">
    <citation type="submission" date="2023-07" db="EMBL/GenBank/DDBJ databases">
        <title>30 novel species of actinomycetes from the DSMZ collection.</title>
        <authorList>
            <person name="Nouioui I."/>
        </authorList>
    </citation>
    <scope>NUCLEOTIDE SEQUENCE [LARGE SCALE GENOMIC DNA]</scope>
    <source>
        <strain evidence="8">DSM 41982</strain>
    </source>
</reference>
<evidence type="ECO:0000256" key="3">
    <source>
        <dbReference type="ARBA" id="ARBA00023163"/>
    </source>
</evidence>
<keyword evidence="1" id="KW-0805">Transcription regulation</keyword>
<protein>
    <submittedName>
        <fullName evidence="7">Helix-turn-helix domain-containing protein</fullName>
    </submittedName>
</protein>
<evidence type="ECO:0000259" key="6">
    <source>
        <dbReference type="PROSITE" id="PS50977"/>
    </source>
</evidence>
<dbReference type="GO" id="GO:0003677">
    <property type="term" value="F:DNA binding"/>
    <property type="evidence" value="ECO:0007669"/>
    <property type="project" value="UniProtKB-UniRule"/>
</dbReference>
<dbReference type="EMBL" id="JAVRER010000060">
    <property type="protein sequence ID" value="MDT0419022.1"/>
    <property type="molecule type" value="Genomic_DNA"/>
</dbReference>
<comment type="caution">
    <text evidence="7">The sequence shown here is derived from an EMBL/GenBank/DDBJ whole genome shotgun (WGS) entry which is preliminary data.</text>
</comment>
<organism evidence="7 8">
    <name type="scientific">Streptomyces evansiae</name>
    <dbReference type="NCBI Taxonomy" id="3075535"/>
    <lineage>
        <taxon>Bacteria</taxon>
        <taxon>Bacillati</taxon>
        <taxon>Actinomycetota</taxon>
        <taxon>Actinomycetes</taxon>
        <taxon>Kitasatosporales</taxon>
        <taxon>Streptomycetaceae</taxon>
        <taxon>Streptomyces</taxon>
    </lineage>
</organism>
<evidence type="ECO:0000313" key="7">
    <source>
        <dbReference type="EMBL" id="MDT0419022.1"/>
    </source>
</evidence>
<gene>
    <name evidence="7" type="ORF">RM574_26420</name>
</gene>
<sequence length="244" mass="25503">MTDDLSRSGRAGRAEQAGRPEQAEQAGRAEEAGPAGRADARENRERVLAAARDLFRAEGVDVPLREVARRAGVGPATLYRHFATKQALLAEAFAEPLRACREIVAAGAADPDPWRGLCAVIEGLCALHARDRGLTELFLSHLTGPDIAAAARGRAEDLRAMAGLARRAQAAGRLRADFVLDDLLLMLLANKGIHGGPAPVPPAASARFAAYVVRAFAADPGREGELPGAVGVARALGLSGRPSS</sequence>
<dbReference type="AlphaFoldDB" id="A0ABD5ECV0"/>
<dbReference type="PRINTS" id="PR00455">
    <property type="entry name" value="HTHTETR"/>
</dbReference>
<dbReference type="Gene3D" id="1.10.357.10">
    <property type="entry name" value="Tetracycline Repressor, domain 2"/>
    <property type="match status" value="1"/>
</dbReference>
<dbReference type="SUPFAM" id="SSF46689">
    <property type="entry name" value="Homeodomain-like"/>
    <property type="match status" value="1"/>
</dbReference>
<evidence type="ECO:0000256" key="1">
    <source>
        <dbReference type="ARBA" id="ARBA00023015"/>
    </source>
</evidence>
<evidence type="ECO:0000313" key="8">
    <source>
        <dbReference type="Proteomes" id="UP001183607"/>
    </source>
</evidence>
<feature type="compositionally biased region" description="Basic and acidic residues" evidence="5">
    <location>
        <begin position="1"/>
        <end position="31"/>
    </location>
</feature>
<keyword evidence="3" id="KW-0804">Transcription</keyword>
<dbReference type="Proteomes" id="UP001183607">
    <property type="component" value="Unassembled WGS sequence"/>
</dbReference>
<keyword evidence="2 4" id="KW-0238">DNA-binding</keyword>
<dbReference type="InterPro" id="IPR050109">
    <property type="entry name" value="HTH-type_TetR-like_transc_reg"/>
</dbReference>
<proteinExistence type="predicted"/>
<accession>A0ABD5ECV0</accession>
<dbReference type="SUPFAM" id="SSF48498">
    <property type="entry name" value="Tetracyclin repressor-like, C-terminal domain"/>
    <property type="match status" value="1"/>
</dbReference>
<evidence type="ECO:0000256" key="5">
    <source>
        <dbReference type="SAM" id="MobiDB-lite"/>
    </source>
</evidence>
<dbReference type="InterPro" id="IPR001647">
    <property type="entry name" value="HTH_TetR"/>
</dbReference>
<dbReference type="PANTHER" id="PTHR30055:SF234">
    <property type="entry name" value="HTH-TYPE TRANSCRIPTIONAL REGULATOR BETI"/>
    <property type="match status" value="1"/>
</dbReference>
<feature type="region of interest" description="Disordered" evidence="5">
    <location>
        <begin position="1"/>
        <end position="42"/>
    </location>
</feature>
<name>A0ABD5ECV0_9ACTN</name>